<dbReference type="EMBL" id="CP007524">
    <property type="protein sequence ID" value="AHW74796.1"/>
    <property type="molecule type" value="Genomic_DNA"/>
</dbReference>
<dbReference type="AlphaFoldDB" id="X5EMZ1"/>
<name>X5EMZ1_NEIME</name>
<proteinExistence type="predicted"/>
<reference evidence="1 2" key="1">
    <citation type="journal article" date="2014" name="Genome Announc.">
        <title>Complete Genome Sequence of Neisseria meningitidis Serogroup A Strain NMA510612, Isolated from a Patient with Bacterial Meningitis in China.</title>
        <authorList>
            <person name="Zhang Y."/>
            <person name="Yang J."/>
            <person name="Xu L."/>
            <person name="Zhu Y."/>
            <person name="Liu B."/>
            <person name="Shao Z."/>
            <person name="Zhang X."/>
            <person name="Jin Q."/>
        </authorList>
    </citation>
    <scope>NUCLEOTIDE SEQUENCE [LARGE SCALE GENOMIC DNA]</scope>
    <source>
        <strain evidence="2">NMA510612</strain>
    </source>
</reference>
<dbReference type="KEGG" id="nmx:NMA510612_0491"/>
<reference evidence="2" key="2">
    <citation type="submission" date="2014-02" db="EMBL/GenBank/DDBJ databases">
        <title>Complete Genome Sequence of Neisseria meningitides, serogroup A strain 510612.</title>
        <authorList>
            <person name="Zhang X."/>
            <person name="Zhang Y."/>
            <person name="Yang J."/>
            <person name="Zhu Y."/>
            <person name="Jin Q."/>
        </authorList>
    </citation>
    <scope>NUCLEOTIDE SEQUENCE</scope>
    <source>
        <strain evidence="2">NMA510612</strain>
    </source>
</reference>
<dbReference type="Proteomes" id="UP000023582">
    <property type="component" value="Chromosome"/>
</dbReference>
<evidence type="ECO:0000313" key="1">
    <source>
        <dbReference type="EMBL" id="AHW74796.1"/>
    </source>
</evidence>
<protein>
    <submittedName>
        <fullName evidence="1">Uncharacterized protein</fullName>
    </submittedName>
</protein>
<accession>X5EMZ1</accession>
<gene>
    <name evidence="1" type="ORF">NMA510612_0491</name>
</gene>
<sequence>MLIHYSFFEFRATLESSFRAGGNYRCGTATFFDMKRPSFL</sequence>
<organism evidence="1 2">
    <name type="scientific">Neisseria meningitidis</name>
    <dbReference type="NCBI Taxonomy" id="487"/>
    <lineage>
        <taxon>Bacteria</taxon>
        <taxon>Pseudomonadati</taxon>
        <taxon>Pseudomonadota</taxon>
        <taxon>Betaproteobacteria</taxon>
        <taxon>Neisseriales</taxon>
        <taxon>Neisseriaceae</taxon>
        <taxon>Neisseria</taxon>
    </lineage>
</organism>
<evidence type="ECO:0000313" key="2">
    <source>
        <dbReference type="Proteomes" id="UP000023582"/>
    </source>
</evidence>